<dbReference type="SUPFAM" id="SSF48452">
    <property type="entry name" value="TPR-like"/>
    <property type="match status" value="1"/>
</dbReference>
<sequence>MRFRFLPLCLCALATLLFVAGCGRYDSSPFTAEIDESNYRRGKDLLRQGRNQEALAAFLKVVEKRGDDAPESHLEIGILYQQHIKDPIAAIYHYRKFRELKRNSPQSDLVRQRIDAATREFARTLPAQPLDNQMERLDLLEKVDQLQRENIQLKDQLIGVRTQAINTPRPSSVVAAADPDQLAPLAVSTAESPIAVPDPEPAAVVEQPAVVPSVAVNRPTPVATPPPAVSGRRYVVAKGDSLYAIAKRHYGTANNARVQAILNANRAVLPNAGALQPGMTLIIP</sequence>
<dbReference type="Proteomes" id="UP000315648">
    <property type="component" value="Unassembled WGS sequence"/>
</dbReference>
<evidence type="ECO:0000259" key="3">
    <source>
        <dbReference type="PROSITE" id="PS51782"/>
    </source>
</evidence>
<evidence type="ECO:0000256" key="2">
    <source>
        <dbReference type="SAM" id="SignalP"/>
    </source>
</evidence>
<dbReference type="AlphaFoldDB" id="A0A556QRF1"/>
<proteinExistence type="predicted"/>
<reference evidence="4 5" key="1">
    <citation type="submission" date="2019-07" db="EMBL/GenBank/DDBJ databases">
        <title>Description of 53C-WASEF.</title>
        <authorList>
            <person name="Pitt A."/>
            <person name="Hahn M.W."/>
        </authorList>
    </citation>
    <scope>NUCLEOTIDE SEQUENCE [LARGE SCALE GENOMIC DNA]</scope>
    <source>
        <strain evidence="4 5">53C-WASEF</strain>
    </source>
</reference>
<dbReference type="PROSITE" id="PS51782">
    <property type="entry name" value="LYSM"/>
    <property type="match status" value="1"/>
</dbReference>
<feature type="domain" description="LysM" evidence="3">
    <location>
        <begin position="232"/>
        <end position="283"/>
    </location>
</feature>
<dbReference type="InterPro" id="IPR018392">
    <property type="entry name" value="LysM"/>
</dbReference>
<feature type="signal peptide" evidence="2">
    <location>
        <begin position="1"/>
        <end position="20"/>
    </location>
</feature>
<dbReference type="OrthoDB" id="9816471at2"/>
<accession>A0A556QRF1</accession>
<protein>
    <submittedName>
        <fullName evidence="4">LysM peptidoglycan-binding domain-containing protein</fullName>
    </submittedName>
</protein>
<dbReference type="Pfam" id="PF01476">
    <property type="entry name" value="LysM"/>
    <property type="match status" value="1"/>
</dbReference>
<keyword evidence="1" id="KW-0175">Coiled coil</keyword>
<organism evidence="4 5">
    <name type="scientific">Rariglobus hedericola</name>
    <dbReference type="NCBI Taxonomy" id="2597822"/>
    <lineage>
        <taxon>Bacteria</taxon>
        <taxon>Pseudomonadati</taxon>
        <taxon>Verrucomicrobiota</taxon>
        <taxon>Opitutia</taxon>
        <taxon>Opitutales</taxon>
        <taxon>Opitutaceae</taxon>
        <taxon>Rariglobus</taxon>
    </lineage>
</organism>
<evidence type="ECO:0000313" key="5">
    <source>
        <dbReference type="Proteomes" id="UP000315648"/>
    </source>
</evidence>
<feature type="coiled-coil region" evidence="1">
    <location>
        <begin position="136"/>
        <end position="163"/>
    </location>
</feature>
<name>A0A556QRF1_9BACT</name>
<dbReference type="PROSITE" id="PS51257">
    <property type="entry name" value="PROKAR_LIPOPROTEIN"/>
    <property type="match status" value="1"/>
</dbReference>
<evidence type="ECO:0000256" key="1">
    <source>
        <dbReference type="SAM" id="Coils"/>
    </source>
</evidence>
<dbReference type="SMART" id="SM00257">
    <property type="entry name" value="LysM"/>
    <property type="match status" value="1"/>
</dbReference>
<evidence type="ECO:0000313" key="4">
    <source>
        <dbReference type="EMBL" id="TSJ79211.1"/>
    </source>
</evidence>
<keyword evidence="2" id="KW-0732">Signal</keyword>
<dbReference type="InterPro" id="IPR011990">
    <property type="entry name" value="TPR-like_helical_dom_sf"/>
</dbReference>
<gene>
    <name evidence="4" type="ORF">FPL22_07935</name>
</gene>
<keyword evidence="5" id="KW-1185">Reference proteome</keyword>
<dbReference type="SUPFAM" id="SSF54106">
    <property type="entry name" value="LysM domain"/>
    <property type="match status" value="1"/>
</dbReference>
<dbReference type="InterPro" id="IPR036779">
    <property type="entry name" value="LysM_dom_sf"/>
</dbReference>
<dbReference type="Gene3D" id="1.25.40.10">
    <property type="entry name" value="Tetratricopeptide repeat domain"/>
    <property type="match status" value="1"/>
</dbReference>
<dbReference type="Gene3D" id="3.10.350.10">
    <property type="entry name" value="LysM domain"/>
    <property type="match status" value="1"/>
</dbReference>
<dbReference type="CDD" id="cd00118">
    <property type="entry name" value="LysM"/>
    <property type="match status" value="1"/>
</dbReference>
<comment type="caution">
    <text evidence="4">The sequence shown here is derived from an EMBL/GenBank/DDBJ whole genome shotgun (WGS) entry which is preliminary data.</text>
</comment>
<dbReference type="EMBL" id="VMBG01000001">
    <property type="protein sequence ID" value="TSJ79211.1"/>
    <property type="molecule type" value="Genomic_DNA"/>
</dbReference>
<feature type="chain" id="PRO_5022131222" evidence="2">
    <location>
        <begin position="21"/>
        <end position="284"/>
    </location>
</feature>
<dbReference type="RefSeq" id="WP_144229554.1">
    <property type="nucleotide sequence ID" value="NZ_CBCRVV010000018.1"/>
</dbReference>